<dbReference type="Proteomes" id="UP000076722">
    <property type="component" value="Unassembled WGS sequence"/>
</dbReference>
<keyword evidence="2" id="KW-1185">Reference proteome</keyword>
<name>A0A164RJ99_9AGAM</name>
<dbReference type="EMBL" id="KV419420">
    <property type="protein sequence ID" value="KZS90606.1"/>
    <property type="molecule type" value="Genomic_DNA"/>
</dbReference>
<dbReference type="AlphaFoldDB" id="A0A164RJ99"/>
<dbReference type="InterPro" id="IPR015943">
    <property type="entry name" value="WD40/YVTN_repeat-like_dom_sf"/>
</dbReference>
<proteinExistence type="predicted"/>
<dbReference type="Gene3D" id="2.130.10.10">
    <property type="entry name" value="YVTN repeat-like/Quinoprotein amine dehydrogenase"/>
    <property type="match status" value="1"/>
</dbReference>
<accession>A0A164RJ99</accession>
<evidence type="ECO:0000313" key="2">
    <source>
        <dbReference type="Proteomes" id="UP000076722"/>
    </source>
</evidence>
<evidence type="ECO:0000313" key="1">
    <source>
        <dbReference type="EMBL" id="KZS90606.1"/>
    </source>
</evidence>
<sequence length="637" mass="70921">MDVNYSKIWTFPLRDRVQGCFRLSFDSDGLFLGVTVDDGRIIIFEMPHLNVFQVLSHEDWNLIYCFQWLSNGNGDRRTFALGTESGLLSLYHQKDNVRNEFEHRWDVNMDGSVDAMAYDAVSGQLAAATAVGDVVVYTVSLDEDVVIPKWKTRVPGFTGGSHDPIRSLAFDGEQAMLRVVCMFTGTVHSLSLATGEVETDKETTVDRTYMCSLDRVGGTMLFSHCAPRSGFSHYSFPELKLLRTYDIPRGRYDPPNYVIFAEKGDIILATCQGGHIHIFDAKSGQTNQILAHSHWPADCLAAFSYPDRHVIVSAGKTITAFVRFHNAGAGCPEITSHVASEPNRIGISATTEAVATVELPSSNSGSSAAAQIVSAILALRRVRLMSITLEVSNYMTIVILLLISDSSALLLRLIDNYCKAEDKEHKDVADFMGHHDALNNDVTQLWAEFLRQRVPQLDVVPSSQPAILEAITRLGTLGAIDDENPFVATDSTKHLSHIPAYSYIAKDCLDLSILSRCLISNYSKHSPETEEHLQRTFQRMAAALEDMVNIWLNFAMMYMPKPEGGLNPPLTTIFLRQFFECTLKIDYNPPQDAPVPQSYDADQMITDNPYHLLHPLLTPPPILVRAYRTRSEGPPSP</sequence>
<reference evidence="1 2" key="1">
    <citation type="journal article" date="2016" name="Mol. Biol. Evol.">
        <title>Comparative Genomics of Early-Diverging Mushroom-Forming Fungi Provides Insights into the Origins of Lignocellulose Decay Capabilities.</title>
        <authorList>
            <person name="Nagy L.G."/>
            <person name="Riley R."/>
            <person name="Tritt A."/>
            <person name="Adam C."/>
            <person name="Daum C."/>
            <person name="Floudas D."/>
            <person name="Sun H."/>
            <person name="Yadav J.S."/>
            <person name="Pangilinan J."/>
            <person name="Larsson K.H."/>
            <person name="Matsuura K."/>
            <person name="Barry K."/>
            <person name="Labutti K."/>
            <person name="Kuo R."/>
            <person name="Ohm R.A."/>
            <person name="Bhattacharya S.S."/>
            <person name="Shirouzu T."/>
            <person name="Yoshinaga Y."/>
            <person name="Martin F.M."/>
            <person name="Grigoriev I.V."/>
            <person name="Hibbett D.S."/>
        </authorList>
    </citation>
    <scope>NUCLEOTIDE SEQUENCE [LARGE SCALE GENOMIC DNA]</scope>
    <source>
        <strain evidence="1 2">HHB9708</strain>
    </source>
</reference>
<organism evidence="1 2">
    <name type="scientific">Sistotremastrum niveocremeum HHB9708</name>
    <dbReference type="NCBI Taxonomy" id="1314777"/>
    <lineage>
        <taxon>Eukaryota</taxon>
        <taxon>Fungi</taxon>
        <taxon>Dikarya</taxon>
        <taxon>Basidiomycota</taxon>
        <taxon>Agaricomycotina</taxon>
        <taxon>Agaricomycetes</taxon>
        <taxon>Sistotremastrales</taxon>
        <taxon>Sistotremastraceae</taxon>
        <taxon>Sertulicium</taxon>
        <taxon>Sertulicium niveocremeum</taxon>
    </lineage>
</organism>
<dbReference type="OrthoDB" id="3238562at2759"/>
<gene>
    <name evidence="1" type="ORF">SISNIDRAFT_488179</name>
</gene>
<protein>
    <submittedName>
        <fullName evidence="1">WD40 repeat-like protein</fullName>
    </submittedName>
</protein>
<dbReference type="SUPFAM" id="SSF50978">
    <property type="entry name" value="WD40 repeat-like"/>
    <property type="match status" value="1"/>
</dbReference>
<dbReference type="InterPro" id="IPR036322">
    <property type="entry name" value="WD40_repeat_dom_sf"/>
</dbReference>